<dbReference type="AlphaFoldDB" id="A0A518HA54"/>
<gene>
    <name evidence="2" type="ORF">ElP_56770</name>
</gene>
<sequence>MHYHICEAKSAKGLREEVSRLLAKGWRPLGGVATVNSSNSGNWWYFQAMMLLGDDAGTSYDQDEAFALSDLELA</sequence>
<evidence type="ECO:0000313" key="2">
    <source>
        <dbReference type="EMBL" id="QDV37732.1"/>
    </source>
</evidence>
<dbReference type="Proteomes" id="UP000317835">
    <property type="component" value="Chromosome"/>
</dbReference>
<accession>A0A518HA54</accession>
<organism evidence="2 3">
    <name type="scientific">Tautonia plasticadhaerens</name>
    <dbReference type="NCBI Taxonomy" id="2527974"/>
    <lineage>
        <taxon>Bacteria</taxon>
        <taxon>Pseudomonadati</taxon>
        <taxon>Planctomycetota</taxon>
        <taxon>Planctomycetia</taxon>
        <taxon>Isosphaerales</taxon>
        <taxon>Isosphaeraceae</taxon>
        <taxon>Tautonia</taxon>
    </lineage>
</organism>
<feature type="domain" description="DUF1737" evidence="1">
    <location>
        <begin position="2"/>
        <end position="49"/>
    </location>
</feature>
<name>A0A518HA54_9BACT</name>
<keyword evidence="3" id="KW-1185">Reference proteome</keyword>
<dbReference type="RefSeq" id="WP_197446425.1">
    <property type="nucleotide sequence ID" value="NZ_CP036426.1"/>
</dbReference>
<dbReference type="EMBL" id="CP036426">
    <property type="protein sequence ID" value="QDV37732.1"/>
    <property type="molecule type" value="Genomic_DNA"/>
</dbReference>
<reference evidence="2 3" key="1">
    <citation type="submission" date="2019-02" db="EMBL/GenBank/DDBJ databases">
        <title>Deep-cultivation of Planctomycetes and their phenomic and genomic characterization uncovers novel biology.</title>
        <authorList>
            <person name="Wiegand S."/>
            <person name="Jogler M."/>
            <person name="Boedeker C."/>
            <person name="Pinto D."/>
            <person name="Vollmers J."/>
            <person name="Rivas-Marin E."/>
            <person name="Kohn T."/>
            <person name="Peeters S.H."/>
            <person name="Heuer A."/>
            <person name="Rast P."/>
            <person name="Oberbeckmann S."/>
            <person name="Bunk B."/>
            <person name="Jeske O."/>
            <person name="Meyerdierks A."/>
            <person name="Storesund J.E."/>
            <person name="Kallscheuer N."/>
            <person name="Luecker S."/>
            <person name="Lage O.M."/>
            <person name="Pohl T."/>
            <person name="Merkel B.J."/>
            <person name="Hornburger P."/>
            <person name="Mueller R.-W."/>
            <person name="Bruemmer F."/>
            <person name="Labrenz M."/>
            <person name="Spormann A.M."/>
            <person name="Op den Camp H."/>
            <person name="Overmann J."/>
            <person name="Amann R."/>
            <person name="Jetten M.S.M."/>
            <person name="Mascher T."/>
            <person name="Medema M.H."/>
            <person name="Devos D.P."/>
            <person name="Kaster A.-K."/>
            <person name="Ovreas L."/>
            <person name="Rohde M."/>
            <person name="Galperin M.Y."/>
            <person name="Jogler C."/>
        </authorList>
    </citation>
    <scope>NUCLEOTIDE SEQUENCE [LARGE SCALE GENOMIC DNA]</scope>
    <source>
        <strain evidence="2 3">ElP</strain>
    </source>
</reference>
<dbReference type="KEGG" id="tpla:ElP_56770"/>
<protein>
    <recommendedName>
        <fullName evidence="1">DUF1737 domain-containing protein</fullName>
    </recommendedName>
</protein>
<dbReference type="Pfam" id="PF08410">
    <property type="entry name" value="DUF1737"/>
    <property type="match status" value="1"/>
</dbReference>
<evidence type="ECO:0000259" key="1">
    <source>
        <dbReference type="Pfam" id="PF08410"/>
    </source>
</evidence>
<proteinExistence type="predicted"/>
<dbReference type="InterPro" id="IPR013619">
    <property type="entry name" value="DUF1737"/>
</dbReference>
<evidence type="ECO:0000313" key="3">
    <source>
        <dbReference type="Proteomes" id="UP000317835"/>
    </source>
</evidence>